<sequence>MTRIEVCKRGLGATREVMTLKATIAELRKDVDQLKATDMYLILGTVEIPDDLSTDIPAHSDMPRLP</sequence>
<organism evidence="1 2">
    <name type="scientific">Solanum commersonii</name>
    <name type="common">Commerson's wild potato</name>
    <name type="synonym">Commerson's nightshade</name>
    <dbReference type="NCBI Taxonomy" id="4109"/>
    <lineage>
        <taxon>Eukaryota</taxon>
        <taxon>Viridiplantae</taxon>
        <taxon>Streptophyta</taxon>
        <taxon>Embryophyta</taxon>
        <taxon>Tracheophyta</taxon>
        <taxon>Spermatophyta</taxon>
        <taxon>Magnoliopsida</taxon>
        <taxon>eudicotyledons</taxon>
        <taxon>Gunneridae</taxon>
        <taxon>Pentapetalae</taxon>
        <taxon>asterids</taxon>
        <taxon>lamiids</taxon>
        <taxon>Solanales</taxon>
        <taxon>Solanaceae</taxon>
        <taxon>Solanoideae</taxon>
        <taxon>Solaneae</taxon>
        <taxon>Solanum</taxon>
    </lineage>
</organism>
<comment type="caution">
    <text evidence="1">The sequence shown here is derived from an EMBL/GenBank/DDBJ whole genome shotgun (WGS) entry which is preliminary data.</text>
</comment>
<reference evidence="1 2" key="1">
    <citation type="submission" date="2020-09" db="EMBL/GenBank/DDBJ databases">
        <title>De no assembly of potato wild relative species, Solanum commersonii.</title>
        <authorList>
            <person name="Cho K."/>
        </authorList>
    </citation>
    <scope>NUCLEOTIDE SEQUENCE [LARGE SCALE GENOMIC DNA]</scope>
    <source>
        <strain evidence="1">LZ3.2</strain>
        <tissue evidence="1">Leaf</tissue>
    </source>
</reference>
<dbReference type="OrthoDB" id="1327708at2759"/>
<dbReference type="Proteomes" id="UP000824120">
    <property type="component" value="Chromosome 1"/>
</dbReference>
<evidence type="ECO:0000313" key="2">
    <source>
        <dbReference type="Proteomes" id="UP000824120"/>
    </source>
</evidence>
<dbReference type="AlphaFoldDB" id="A0A9J6B2P0"/>
<dbReference type="EMBL" id="JACXVP010000001">
    <property type="protein sequence ID" value="KAG5630858.1"/>
    <property type="molecule type" value="Genomic_DNA"/>
</dbReference>
<keyword evidence="2" id="KW-1185">Reference proteome</keyword>
<gene>
    <name evidence="1" type="ORF">H5410_002575</name>
</gene>
<protein>
    <submittedName>
        <fullName evidence="1">Uncharacterized protein</fullName>
    </submittedName>
</protein>
<name>A0A9J6B2P0_SOLCO</name>
<accession>A0A9J6B2P0</accession>
<evidence type="ECO:0000313" key="1">
    <source>
        <dbReference type="EMBL" id="KAG5630858.1"/>
    </source>
</evidence>
<proteinExistence type="predicted"/>